<reference evidence="1" key="1">
    <citation type="journal article" date="2014" name="Int. J. Syst. Evol. Microbiol.">
        <title>Complete genome of a new Firmicutes species belonging to the dominant human colonic microbiota ('Ruminococcus bicirculans') reveals two chromosomes and a selective capacity to utilize plant glucans.</title>
        <authorList>
            <consortium name="NISC Comparative Sequencing Program"/>
            <person name="Wegmann U."/>
            <person name="Louis P."/>
            <person name="Goesmann A."/>
            <person name="Henrissat B."/>
            <person name="Duncan S.H."/>
            <person name="Flint H.J."/>
        </authorList>
    </citation>
    <scope>NUCLEOTIDE SEQUENCE</scope>
    <source>
        <strain evidence="1">CGMCC 1.11013</strain>
    </source>
</reference>
<dbReference type="InterPro" id="IPR036287">
    <property type="entry name" value="Rv1873-like_sf"/>
</dbReference>
<evidence type="ECO:0000313" key="2">
    <source>
        <dbReference type="EMBL" id="KDR34836.1"/>
    </source>
</evidence>
<dbReference type="Proteomes" id="UP000027439">
    <property type="component" value="Unassembled WGS sequence"/>
</dbReference>
<dbReference type="Gene3D" id="1.25.40.380">
    <property type="entry name" value="Protein of unknown function DUF1810"/>
    <property type="match status" value="1"/>
</dbReference>
<dbReference type="AlphaFoldDB" id="A0A069PBZ9"/>
<dbReference type="OrthoDB" id="9801870at2"/>
<reference evidence="1" key="4">
    <citation type="submission" date="2024-05" db="EMBL/GenBank/DDBJ databases">
        <authorList>
            <person name="Sun Q."/>
            <person name="Zhou Y."/>
        </authorList>
    </citation>
    <scope>NUCLEOTIDE SEQUENCE</scope>
    <source>
        <strain evidence="1">CGMCC 1.11013</strain>
    </source>
</reference>
<dbReference type="SUPFAM" id="SSF140736">
    <property type="entry name" value="Rv1873-like"/>
    <property type="match status" value="1"/>
</dbReference>
<comment type="caution">
    <text evidence="2">The sequence shown here is derived from an EMBL/GenBank/DDBJ whole genome shotgun (WGS) entry which is preliminary data.</text>
</comment>
<reference evidence="2 3" key="2">
    <citation type="submission" date="2014-03" db="EMBL/GenBank/DDBJ databases">
        <title>Draft Genome Sequences of Four Burkholderia Strains.</title>
        <authorList>
            <person name="Liu X.Y."/>
            <person name="Li C.X."/>
            <person name="Xu J.H."/>
        </authorList>
    </citation>
    <scope>NUCLEOTIDE SEQUENCE [LARGE SCALE GENOMIC DNA]</scope>
    <source>
        <strain evidence="2 3">R27</strain>
    </source>
</reference>
<sequence length="140" mass="15736">MSDPFNLQRFVDAQASVIDDVRAELQAGRKRTHWMWFVFPQIAGLGHSQMAQHYAIQSCAEAEAYLAHPVLGARLVELTGIVNGVRDRSVDQIFGYPDDMKFHSSMTLFAHCAPDPAPFEEALKRYFGGRPDDATLARLR</sequence>
<name>A0A069PBZ9_9BURK</name>
<evidence type="ECO:0000313" key="1">
    <source>
        <dbReference type="EMBL" id="GGD64028.1"/>
    </source>
</evidence>
<dbReference type="eggNOG" id="COG5579">
    <property type="taxonomic scope" value="Bacteria"/>
</dbReference>
<proteinExistence type="predicted"/>
<organism evidence="2 3">
    <name type="scientific">Caballeronia grimmiae</name>
    <dbReference type="NCBI Taxonomy" id="1071679"/>
    <lineage>
        <taxon>Bacteria</taxon>
        <taxon>Pseudomonadati</taxon>
        <taxon>Pseudomonadota</taxon>
        <taxon>Betaproteobacteria</taxon>
        <taxon>Burkholderiales</taxon>
        <taxon>Burkholderiaceae</taxon>
        <taxon>Caballeronia</taxon>
    </lineage>
</organism>
<reference evidence="4" key="3">
    <citation type="journal article" date="2019" name="Int. J. Syst. Evol. Microbiol.">
        <title>The Global Catalogue of Microorganisms (GCM) 10K type strain sequencing project: providing services to taxonomists for standard genome sequencing and annotation.</title>
        <authorList>
            <consortium name="The Broad Institute Genomics Platform"/>
            <consortium name="The Broad Institute Genome Sequencing Center for Infectious Disease"/>
            <person name="Wu L."/>
            <person name="Ma J."/>
        </authorList>
    </citation>
    <scope>NUCLEOTIDE SEQUENCE [LARGE SCALE GENOMIC DNA]</scope>
    <source>
        <strain evidence="4">CGMCC 1.11013</strain>
    </source>
</reference>
<dbReference type="EMBL" id="JFHE01000010">
    <property type="protein sequence ID" value="KDR34836.1"/>
    <property type="molecule type" value="Genomic_DNA"/>
</dbReference>
<gene>
    <name evidence="2" type="ORF">BG57_02475</name>
    <name evidence="1" type="ORF">GCM10010985_17620</name>
</gene>
<protein>
    <submittedName>
        <fullName evidence="2">Calpastatin</fullName>
    </submittedName>
</protein>
<dbReference type="Proteomes" id="UP000597138">
    <property type="component" value="Unassembled WGS sequence"/>
</dbReference>
<dbReference type="EMBL" id="BMEG01000002">
    <property type="protein sequence ID" value="GGD64028.1"/>
    <property type="molecule type" value="Genomic_DNA"/>
</dbReference>
<dbReference type="InterPro" id="IPR014937">
    <property type="entry name" value="DUF1810"/>
</dbReference>
<dbReference type="RefSeq" id="WP_035963902.1">
    <property type="nucleotide sequence ID" value="NZ_BMEG01000002.1"/>
</dbReference>
<keyword evidence="4" id="KW-1185">Reference proteome</keyword>
<accession>A0A069PBZ9</accession>
<dbReference type="STRING" id="1071679.BG57_02475"/>
<dbReference type="PIRSF" id="PIRSF008546">
    <property type="entry name" value="UCP008546"/>
    <property type="match status" value="1"/>
</dbReference>
<dbReference type="Pfam" id="PF08837">
    <property type="entry name" value="DUF1810"/>
    <property type="match status" value="1"/>
</dbReference>
<evidence type="ECO:0000313" key="4">
    <source>
        <dbReference type="Proteomes" id="UP000597138"/>
    </source>
</evidence>
<evidence type="ECO:0000313" key="3">
    <source>
        <dbReference type="Proteomes" id="UP000027439"/>
    </source>
</evidence>